<dbReference type="AlphaFoldDB" id="A0A8H7EVW2"/>
<organism evidence="2 3">
    <name type="scientific">Agaricus bisporus var. burnettii</name>
    <dbReference type="NCBI Taxonomy" id="192524"/>
    <lineage>
        <taxon>Eukaryota</taxon>
        <taxon>Fungi</taxon>
        <taxon>Dikarya</taxon>
        <taxon>Basidiomycota</taxon>
        <taxon>Agaricomycotina</taxon>
        <taxon>Agaricomycetes</taxon>
        <taxon>Agaricomycetidae</taxon>
        <taxon>Agaricales</taxon>
        <taxon>Agaricineae</taxon>
        <taxon>Agaricaceae</taxon>
        <taxon>Agaricus</taxon>
    </lineage>
</organism>
<evidence type="ECO:0000256" key="1">
    <source>
        <dbReference type="SAM" id="Phobius"/>
    </source>
</evidence>
<name>A0A8H7EVW2_AGABI</name>
<keyword evidence="1" id="KW-1133">Transmembrane helix</keyword>
<evidence type="ECO:0000313" key="3">
    <source>
        <dbReference type="Proteomes" id="UP000629468"/>
    </source>
</evidence>
<comment type="caution">
    <text evidence="2">The sequence shown here is derived from an EMBL/GenBank/DDBJ whole genome shotgun (WGS) entry which is preliminary data.</text>
</comment>
<evidence type="ECO:0000313" key="2">
    <source>
        <dbReference type="EMBL" id="KAF7760583.1"/>
    </source>
</evidence>
<gene>
    <name evidence="2" type="ORF">Agabi119p4_11259</name>
</gene>
<proteinExistence type="predicted"/>
<reference evidence="2 3" key="1">
    <citation type="journal article" name="Sci. Rep.">
        <title>Telomere-to-telomere assembled and centromere annotated genomes of the two main subspecies of the button mushroom Agaricus bisporus reveal especially polymorphic chromosome ends.</title>
        <authorList>
            <person name="Sonnenberg A.S.M."/>
            <person name="Sedaghat-Telgerd N."/>
            <person name="Lavrijssen B."/>
            <person name="Ohm R.A."/>
            <person name="Hendrickx P.M."/>
            <person name="Scholtmeijer K."/>
            <person name="Baars J.J.P."/>
            <person name="van Peer A."/>
        </authorList>
    </citation>
    <scope>NUCLEOTIDE SEQUENCE [LARGE SCALE GENOMIC DNA]</scope>
    <source>
        <strain evidence="2 3">H119_p4</strain>
    </source>
</reference>
<keyword evidence="1" id="KW-0472">Membrane</keyword>
<keyword evidence="1" id="KW-0812">Transmembrane</keyword>
<dbReference type="EMBL" id="JABXXO010000015">
    <property type="protein sequence ID" value="KAF7760583.1"/>
    <property type="molecule type" value="Genomic_DNA"/>
</dbReference>
<protein>
    <submittedName>
        <fullName evidence="2">Uncharacterized protein</fullName>
    </submittedName>
</protein>
<feature type="transmembrane region" description="Helical" evidence="1">
    <location>
        <begin position="94"/>
        <end position="114"/>
    </location>
</feature>
<sequence length="119" mass="13179">MFDFGDWARAPQSSKARQWVEARDWWSHSVLLTNACTNKPRVAKSTPQRAAVSPILVGIDQPGDTSAARPALHFTVNHLSRTYNDQVSFSLLAFGYWGTVVLGFVTRCIGLVVARRGFA</sequence>
<accession>A0A8H7EVW2</accession>
<dbReference type="Proteomes" id="UP000629468">
    <property type="component" value="Unassembled WGS sequence"/>
</dbReference>